<keyword evidence="2" id="KW-1185">Reference proteome</keyword>
<accession>A0ACC2J3R9</accession>
<dbReference type="EMBL" id="JAPUUL010003645">
    <property type="protein sequence ID" value="KAJ8122118.1"/>
    <property type="molecule type" value="Genomic_DNA"/>
</dbReference>
<gene>
    <name evidence="1" type="ORF">O1611_g9927</name>
</gene>
<name>A0ACC2J3R9_9PEZI</name>
<sequence length="285" mass="30322">MHKKSVLITGCSDGGIGSELAKQFAAKGYQVFATVRTPSKAASLESVSGVEVLQLEVTSKESIAACAAEVDRRTGGTLDVLINNAGADFVFPFLDVDIEEVKKLYDVNVFSIIRVTQGFAPMLIKAQGCVANFSSIAGEMPLCWSISSEGVYSGSKVAAKQTSEVMRTELAPLGVRVITGIIGAVHTPIHERAGELNLPEGSPYQNLRDHINEVRKGTVKPGAVDVTSVCKSIISDIEGGKSGIIWRGGTSSLVRFLSWLLPAGLWETVVNNGRGLEKVTKSVEK</sequence>
<protein>
    <submittedName>
        <fullName evidence="1">Uncharacterized protein</fullName>
    </submittedName>
</protein>
<proteinExistence type="predicted"/>
<evidence type="ECO:0000313" key="2">
    <source>
        <dbReference type="Proteomes" id="UP001153332"/>
    </source>
</evidence>
<comment type="caution">
    <text evidence="1">The sequence shown here is derived from an EMBL/GenBank/DDBJ whole genome shotgun (WGS) entry which is preliminary data.</text>
</comment>
<reference evidence="1" key="1">
    <citation type="submission" date="2022-12" db="EMBL/GenBank/DDBJ databases">
        <title>Genome Sequence of Lasiodiplodia mahajangana.</title>
        <authorList>
            <person name="Buettner E."/>
        </authorList>
    </citation>
    <scope>NUCLEOTIDE SEQUENCE</scope>
    <source>
        <strain evidence="1">VT137</strain>
    </source>
</reference>
<evidence type="ECO:0000313" key="1">
    <source>
        <dbReference type="EMBL" id="KAJ8122118.1"/>
    </source>
</evidence>
<organism evidence="1 2">
    <name type="scientific">Lasiodiplodia mahajangana</name>
    <dbReference type="NCBI Taxonomy" id="1108764"/>
    <lineage>
        <taxon>Eukaryota</taxon>
        <taxon>Fungi</taxon>
        <taxon>Dikarya</taxon>
        <taxon>Ascomycota</taxon>
        <taxon>Pezizomycotina</taxon>
        <taxon>Dothideomycetes</taxon>
        <taxon>Dothideomycetes incertae sedis</taxon>
        <taxon>Botryosphaeriales</taxon>
        <taxon>Botryosphaeriaceae</taxon>
        <taxon>Lasiodiplodia</taxon>
    </lineage>
</organism>
<dbReference type="Proteomes" id="UP001153332">
    <property type="component" value="Unassembled WGS sequence"/>
</dbReference>